<dbReference type="Pfam" id="PF09842">
    <property type="entry name" value="DUF2069"/>
    <property type="match status" value="1"/>
</dbReference>
<gene>
    <name evidence="1" type="ORF">ABVT43_00735</name>
</gene>
<evidence type="ECO:0000313" key="2">
    <source>
        <dbReference type="Proteomes" id="UP001548189"/>
    </source>
</evidence>
<proteinExistence type="predicted"/>
<sequence>MSIDNFSHPVQPTSRMRLAHRLTLFSYFGLILLIPSWNLWWYPSTQFSNLTLTFIWIFPLLFPLAGLIKGKAYTHAWSGFIAVIYICHGLTALLTNPQELPAILCELLLSSIFLFSSMYFAKWRGEQLGLQLPKSKSKE</sequence>
<evidence type="ECO:0000313" key="1">
    <source>
        <dbReference type="EMBL" id="MET1253641.1"/>
    </source>
</evidence>
<dbReference type="EMBL" id="JBEVCJ010000001">
    <property type="protein sequence ID" value="MET1253641.1"/>
    <property type="molecule type" value="Genomic_DNA"/>
</dbReference>
<dbReference type="Proteomes" id="UP001548189">
    <property type="component" value="Unassembled WGS sequence"/>
</dbReference>
<keyword evidence="2" id="KW-1185">Reference proteome</keyword>
<organism evidence="1 2">
    <name type="scientific">Aliikangiella maris</name>
    <dbReference type="NCBI Taxonomy" id="3162458"/>
    <lineage>
        <taxon>Bacteria</taxon>
        <taxon>Pseudomonadati</taxon>
        <taxon>Pseudomonadota</taxon>
        <taxon>Gammaproteobacteria</taxon>
        <taxon>Oceanospirillales</taxon>
        <taxon>Pleioneaceae</taxon>
        <taxon>Aliikangiella</taxon>
    </lineage>
</organism>
<reference evidence="1 2" key="1">
    <citation type="submission" date="2024-06" db="EMBL/GenBank/DDBJ databases">
        <authorList>
            <person name="Li F."/>
        </authorList>
    </citation>
    <scope>NUCLEOTIDE SEQUENCE [LARGE SCALE GENOMIC DNA]</scope>
    <source>
        <strain evidence="1 2">GXAS 311</strain>
    </source>
</reference>
<accession>A0ABV2BNW7</accession>
<dbReference type="InterPro" id="IPR018643">
    <property type="entry name" value="DUF2069_membrane"/>
</dbReference>
<comment type="caution">
    <text evidence="1">The sequence shown here is derived from an EMBL/GenBank/DDBJ whole genome shotgun (WGS) entry which is preliminary data.</text>
</comment>
<protein>
    <submittedName>
        <fullName evidence="1">DUF2069 domain-containing protein</fullName>
    </submittedName>
</protein>
<name>A0ABV2BNW7_9GAMM</name>